<dbReference type="AlphaFoldDB" id="A0AAN8HN58"/>
<organism evidence="2 3">
    <name type="scientific">Champsocephalus gunnari</name>
    <name type="common">Mackerel icefish</name>
    <dbReference type="NCBI Taxonomy" id="52237"/>
    <lineage>
        <taxon>Eukaryota</taxon>
        <taxon>Metazoa</taxon>
        <taxon>Chordata</taxon>
        <taxon>Craniata</taxon>
        <taxon>Vertebrata</taxon>
        <taxon>Euteleostomi</taxon>
        <taxon>Actinopterygii</taxon>
        <taxon>Neopterygii</taxon>
        <taxon>Teleostei</taxon>
        <taxon>Neoteleostei</taxon>
        <taxon>Acanthomorphata</taxon>
        <taxon>Eupercaria</taxon>
        <taxon>Perciformes</taxon>
        <taxon>Notothenioidei</taxon>
        <taxon>Channichthyidae</taxon>
        <taxon>Champsocephalus</taxon>
    </lineage>
</organism>
<feature type="region of interest" description="Disordered" evidence="1">
    <location>
        <begin position="1"/>
        <end position="223"/>
    </location>
</feature>
<comment type="caution">
    <text evidence="2">The sequence shown here is derived from an EMBL/GenBank/DDBJ whole genome shotgun (WGS) entry which is preliminary data.</text>
</comment>
<feature type="compositionally biased region" description="Pro residues" evidence="1">
    <location>
        <begin position="112"/>
        <end position="123"/>
    </location>
</feature>
<evidence type="ECO:0000313" key="2">
    <source>
        <dbReference type="EMBL" id="KAK5921532.1"/>
    </source>
</evidence>
<proteinExistence type="predicted"/>
<accession>A0AAN8HN58</accession>
<gene>
    <name evidence="2" type="ORF">CgunFtcFv8_018890</name>
</gene>
<dbReference type="PRINTS" id="PR01217">
    <property type="entry name" value="PRICHEXTENSN"/>
</dbReference>
<protein>
    <submittedName>
        <fullName evidence="2">Uncharacterized protein</fullName>
    </submittedName>
</protein>
<feature type="compositionally biased region" description="Pro residues" evidence="1">
    <location>
        <begin position="68"/>
        <end position="86"/>
    </location>
</feature>
<evidence type="ECO:0000313" key="3">
    <source>
        <dbReference type="Proteomes" id="UP001331515"/>
    </source>
</evidence>
<feature type="compositionally biased region" description="Pro residues" evidence="1">
    <location>
        <begin position="134"/>
        <end position="150"/>
    </location>
</feature>
<dbReference type="Proteomes" id="UP001331515">
    <property type="component" value="Unassembled WGS sequence"/>
</dbReference>
<keyword evidence="3" id="KW-1185">Reference proteome</keyword>
<feature type="compositionally biased region" description="Polar residues" evidence="1">
    <location>
        <begin position="35"/>
        <end position="50"/>
    </location>
</feature>
<reference evidence="2 3" key="1">
    <citation type="journal article" date="2023" name="Mol. Biol. Evol.">
        <title>Genomics of Secondarily Temperate Adaptation in the Only Non-Antarctic Icefish.</title>
        <authorList>
            <person name="Rivera-Colon A.G."/>
            <person name="Rayamajhi N."/>
            <person name="Minhas B.F."/>
            <person name="Madrigal G."/>
            <person name="Bilyk K.T."/>
            <person name="Yoon V."/>
            <person name="Hune M."/>
            <person name="Gregory S."/>
            <person name="Cheng C.H.C."/>
            <person name="Catchen J.M."/>
        </authorList>
    </citation>
    <scope>NUCLEOTIDE SEQUENCE [LARGE SCALE GENOMIC DNA]</scope>
    <source>
        <tissue evidence="2">White muscle</tissue>
    </source>
</reference>
<sequence length="223" mass="24048">MGRHSGHPKTPARERKLPAGNHRTKPETHTPPPQGTRTISTNKPRSQAATAEQGPEEGETKPEAPRGRPSPQPPGPPRGRPDPPPPRPDRPGPASNPPAAPPPENHRTPRGPARPPRRPPSPARRPRPRQRAGPPSPMEPGPQPPPPHIPPIFEGQCERAKPNISNVEEPMRTGPSRHPLLTRKPPPPPRKWSGGGGRGRPPSPTRSNPHGGPSPPEGAKYRR</sequence>
<feature type="compositionally biased region" description="Pro residues" evidence="1">
    <location>
        <begin position="94"/>
        <end position="103"/>
    </location>
</feature>
<dbReference type="EMBL" id="JAURVH010001522">
    <property type="protein sequence ID" value="KAK5921532.1"/>
    <property type="molecule type" value="Genomic_DNA"/>
</dbReference>
<name>A0AAN8HN58_CHAGU</name>
<evidence type="ECO:0000256" key="1">
    <source>
        <dbReference type="SAM" id="MobiDB-lite"/>
    </source>
</evidence>